<feature type="transmembrane region" description="Helical" evidence="8">
    <location>
        <begin position="71"/>
        <end position="91"/>
    </location>
</feature>
<feature type="transmembrane region" description="Helical" evidence="8">
    <location>
        <begin position="201"/>
        <end position="220"/>
    </location>
</feature>
<keyword evidence="6 8" id="KW-1133">Transmembrane helix</keyword>
<dbReference type="GO" id="GO:0005886">
    <property type="term" value="C:plasma membrane"/>
    <property type="evidence" value="ECO:0007669"/>
    <property type="project" value="UniProtKB-SubCell"/>
</dbReference>
<dbReference type="Gene3D" id="1.20.1530.20">
    <property type="match status" value="1"/>
</dbReference>
<name>A0A1X3DCQ7_9NEIS</name>
<dbReference type="EMBL" id="MTBO01000008">
    <property type="protein sequence ID" value="OSI17749.1"/>
    <property type="molecule type" value="Genomic_DNA"/>
</dbReference>
<dbReference type="Pfam" id="PF03547">
    <property type="entry name" value="Mem_trans"/>
    <property type="match status" value="2"/>
</dbReference>
<dbReference type="GeneID" id="94581398"/>
<evidence type="ECO:0000256" key="6">
    <source>
        <dbReference type="ARBA" id="ARBA00022989"/>
    </source>
</evidence>
<comment type="subcellular location">
    <subcellularLocation>
        <location evidence="1">Cell membrane</location>
        <topology evidence="1">Multi-pass membrane protein</topology>
    </subcellularLocation>
</comment>
<evidence type="ECO:0000256" key="7">
    <source>
        <dbReference type="ARBA" id="ARBA00023136"/>
    </source>
</evidence>
<sequence>MQNFTDAVLFAINVTLPSTLLLGFGIFLRRAAQINEHFIAQASKLVYLYGLPCLLFANLAESNINYGEQALLLAAGAVSVLVCFAAAELYAWKFVADPRDKGVFVQGVFRGNLGIMGLAFVFNAYGESGVAAGAVYTGVITILFNILAVITLSRAEGSGWHKKAGNILKKIFTNPLILAIVAALLLQHFHIPVPKPIMKTAGYVANISLPLALICAGAAFDIRSMLKMSDISLQASIGRLFAAPVIAVITGLAFGLSGVAFGVLFLMTATPVAAAAYVMAKAMGGNDTAAANITGITTFGAMFTAAAGIVALRSLGLM</sequence>
<evidence type="ECO:0000256" key="4">
    <source>
        <dbReference type="ARBA" id="ARBA00022475"/>
    </source>
</evidence>
<keyword evidence="7 8" id="KW-0472">Membrane</keyword>
<dbReference type="PANTHER" id="PTHR36838">
    <property type="entry name" value="AUXIN EFFLUX CARRIER FAMILY PROTEIN"/>
    <property type="match status" value="1"/>
</dbReference>
<evidence type="ECO:0000256" key="8">
    <source>
        <dbReference type="SAM" id="Phobius"/>
    </source>
</evidence>
<feature type="transmembrane region" description="Helical" evidence="8">
    <location>
        <begin position="103"/>
        <end position="125"/>
    </location>
</feature>
<feature type="transmembrane region" description="Helical" evidence="8">
    <location>
        <begin position="6"/>
        <end position="27"/>
    </location>
</feature>
<dbReference type="STRING" id="194197.BWD09_04780"/>
<dbReference type="InterPro" id="IPR004776">
    <property type="entry name" value="Mem_transp_PIN-like"/>
</dbReference>
<feature type="transmembrane region" description="Helical" evidence="8">
    <location>
        <begin position="289"/>
        <end position="312"/>
    </location>
</feature>
<dbReference type="AlphaFoldDB" id="A0A1X3DCQ7"/>
<keyword evidence="10" id="KW-1185">Reference proteome</keyword>
<dbReference type="InterPro" id="IPR038770">
    <property type="entry name" value="Na+/solute_symporter_sf"/>
</dbReference>
<dbReference type="PANTHER" id="PTHR36838:SF4">
    <property type="entry name" value="AUXIN EFFLUX CARRIER FAMILY PROTEIN"/>
    <property type="match status" value="1"/>
</dbReference>
<gene>
    <name evidence="9" type="ORF">BWD09_04780</name>
</gene>
<dbReference type="RefSeq" id="WP_085365574.1">
    <property type="nucleotide sequence ID" value="NZ_CAUJPZ010000005.1"/>
</dbReference>
<protein>
    <submittedName>
        <fullName evidence="9">Malonate transporter</fullName>
    </submittedName>
</protein>
<organism evidence="9 10">
    <name type="scientific">Neisseria dentiae</name>
    <dbReference type="NCBI Taxonomy" id="194197"/>
    <lineage>
        <taxon>Bacteria</taxon>
        <taxon>Pseudomonadati</taxon>
        <taxon>Pseudomonadota</taxon>
        <taxon>Betaproteobacteria</taxon>
        <taxon>Neisseriales</taxon>
        <taxon>Neisseriaceae</taxon>
        <taxon>Neisseria</taxon>
    </lineage>
</organism>
<reference evidence="10" key="1">
    <citation type="submission" date="2017-01" db="EMBL/GenBank/DDBJ databases">
        <authorList>
            <person name="Wolfgang W.J."/>
            <person name="Cole J."/>
            <person name="Wroblewski D."/>
            <person name="Mcginnis J."/>
            <person name="Musser K.A."/>
        </authorList>
    </citation>
    <scope>NUCLEOTIDE SEQUENCE [LARGE SCALE GENOMIC DNA]</scope>
    <source>
        <strain evidence="10">DSM 19151</strain>
    </source>
</reference>
<comment type="caution">
    <text evidence="9">The sequence shown here is derived from an EMBL/GenBank/DDBJ whole genome shotgun (WGS) entry which is preliminary data.</text>
</comment>
<evidence type="ECO:0000256" key="2">
    <source>
        <dbReference type="ARBA" id="ARBA00010145"/>
    </source>
</evidence>
<evidence type="ECO:0000256" key="3">
    <source>
        <dbReference type="ARBA" id="ARBA00022448"/>
    </source>
</evidence>
<keyword evidence="4" id="KW-1003">Cell membrane</keyword>
<comment type="similarity">
    <text evidence="2">Belongs to the auxin efflux carrier (TC 2.A.69) family.</text>
</comment>
<evidence type="ECO:0000313" key="10">
    <source>
        <dbReference type="Proteomes" id="UP000193118"/>
    </source>
</evidence>
<feature type="transmembrane region" description="Helical" evidence="8">
    <location>
        <begin position="131"/>
        <end position="150"/>
    </location>
</feature>
<keyword evidence="5 8" id="KW-0812">Transmembrane</keyword>
<dbReference type="GO" id="GO:0055085">
    <property type="term" value="P:transmembrane transport"/>
    <property type="evidence" value="ECO:0007669"/>
    <property type="project" value="InterPro"/>
</dbReference>
<feature type="transmembrane region" description="Helical" evidence="8">
    <location>
        <begin position="39"/>
        <end position="59"/>
    </location>
</feature>
<dbReference type="OrthoDB" id="9805563at2"/>
<evidence type="ECO:0000313" key="9">
    <source>
        <dbReference type="EMBL" id="OSI17749.1"/>
    </source>
</evidence>
<accession>A0A1X3DCQ7</accession>
<evidence type="ECO:0000256" key="1">
    <source>
        <dbReference type="ARBA" id="ARBA00004651"/>
    </source>
</evidence>
<feature type="transmembrane region" description="Helical" evidence="8">
    <location>
        <begin position="171"/>
        <end position="189"/>
    </location>
</feature>
<proteinExistence type="inferred from homology"/>
<dbReference type="Proteomes" id="UP000193118">
    <property type="component" value="Unassembled WGS sequence"/>
</dbReference>
<keyword evidence="3" id="KW-0813">Transport</keyword>
<feature type="transmembrane region" description="Helical" evidence="8">
    <location>
        <begin position="241"/>
        <end position="269"/>
    </location>
</feature>
<evidence type="ECO:0000256" key="5">
    <source>
        <dbReference type="ARBA" id="ARBA00022692"/>
    </source>
</evidence>